<dbReference type="EMBL" id="UGZE01000001">
    <property type="protein sequence ID" value="SUJ15727.1"/>
    <property type="molecule type" value="Genomic_DNA"/>
</dbReference>
<dbReference type="SUPFAM" id="SSF51126">
    <property type="entry name" value="Pectin lyase-like"/>
    <property type="match status" value="1"/>
</dbReference>
<dbReference type="OrthoDB" id="2404754at2"/>
<dbReference type="InterPro" id="IPR011050">
    <property type="entry name" value="Pectin_lyase_fold/virulence"/>
</dbReference>
<dbReference type="InterPro" id="IPR012334">
    <property type="entry name" value="Pectin_lyas_fold"/>
</dbReference>
<dbReference type="Pfam" id="PF12708">
    <property type="entry name" value="Pect-lyase_RHGA_epim"/>
    <property type="match status" value="1"/>
</dbReference>
<dbReference type="Proteomes" id="UP000254956">
    <property type="component" value="Unassembled WGS sequence"/>
</dbReference>
<evidence type="ECO:0000313" key="3">
    <source>
        <dbReference type="EMBL" id="SUJ15727.1"/>
    </source>
</evidence>
<sequence length="362" mass="41250">MQINAQDFGLVGRNKRKDTRAIQQALNVAKKYPHTTVFIPKGEYHIRKALVIYGNTTVIMDNQCVLKRCGRDALIKNGKKPRVYYGYNGNSHITIRGGVLDMNGIQYPYYNTALCIGHAREILIEEVTFKDVVGGHCIDACGLNGVHINKCNFLGFNDPKNKRQFSEAVQIDMQVKGAFPKFGATDGTTTQNMIIENCYFGSSDTPGMKAWNRAIGSHASRFDQYYTNIHIRRNTFNNMHYYALTPLKSYNIYIYDNLFQQCAGGIRYLAVKEGNIHAQDLQGRMSKTQAGNNLNIYRNRFEGQMAYDAVHIRSYDNIRHSNVVIANNNFTHDSQSLHLEDIEHLILTQYDKVKLKTINVIK</sequence>
<feature type="domain" description="Rhamnogalacturonase A/B/Epimerase-like pectate lyase" evidence="1">
    <location>
        <begin position="3"/>
        <end position="218"/>
    </location>
</feature>
<evidence type="ECO:0000313" key="4">
    <source>
        <dbReference type="Proteomes" id="UP000254956"/>
    </source>
</evidence>
<reference evidence="2 5" key="2">
    <citation type="submission" date="2019-07" db="EMBL/GenBank/DDBJ databases">
        <title>Whole genome shotgun sequence of Staphylococcus arlettae NBRC 109765.</title>
        <authorList>
            <person name="Hosoyama A."/>
            <person name="Uohara A."/>
            <person name="Ohji S."/>
            <person name="Ichikawa N."/>
        </authorList>
    </citation>
    <scope>NUCLEOTIDE SEQUENCE [LARGE SCALE GENOMIC DNA]</scope>
    <source>
        <strain evidence="2 5">NBRC 109765</strain>
    </source>
</reference>
<accession>A0A380C9K1</accession>
<reference evidence="3 4" key="1">
    <citation type="submission" date="2018-06" db="EMBL/GenBank/DDBJ databases">
        <authorList>
            <consortium name="Pathogen Informatics"/>
            <person name="Doyle S."/>
        </authorList>
    </citation>
    <scope>NUCLEOTIDE SEQUENCE [LARGE SCALE GENOMIC DNA]</scope>
    <source>
        <strain evidence="3 4">NCTC12413</strain>
    </source>
</reference>
<dbReference type="RefSeq" id="WP_002509150.1">
    <property type="nucleotide sequence ID" value="NZ_BKAV01000026.1"/>
</dbReference>
<evidence type="ECO:0000313" key="2">
    <source>
        <dbReference type="EMBL" id="GEQ01124.1"/>
    </source>
</evidence>
<name>A0A380C9K1_9STAP</name>
<evidence type="ECO:0000313" key="5">
    <source>
        <dbReference type="Proteomes" id="UP000321598"/>
    </source>
</evidence>
<dbReference type="AlphaFoldDB" id="A0A380C9K1"/>
<dbReference type="GO" id="GO:0016829">
    <property type="term" value="F:lyase activity"/>
    <property type="evidence" value="ECO:0007669"/>
    <property type="project" value="UniProtKB-KW"/>
</dbReference>
<proteinExistence type="predicted"/>
<dbReference type="InterPro" id="IPR024535">
    <property type="entry name" value="RHGA/B-epi-like_pectate_lyase"/>
</dbReference>
<dbReference type="InterPro" id="IPR006626">
    <property type="entry name" value="PbH1"/>
</dbReference>
<dbReference type="SMART" id="SM00710">
    <property type="entry name" value="PbH1"/>
    <property type="match status" value="6"/>
</dbReference>
<dbReference type="Proteomes" id="UP000321598">
    <property type="component" value="Unassembled WGS sequence"/>
</dbReference>
<keyword evidence="2" id="KW-0456">Lyase</keyword>
<gene>
    <name evidence="3" type="primary">pfbA</name>
    <name evidence="3" type="ORF">NCTC12413_00917</name>
    <name evidence="2" type="ORF">SAR03_21610</name>
</gene>
<dbReference type="EMBL" id="BKAV01000026">
    <property type="protein sequence ID" value="GEQ01124.1"/>
    <property type="molecule type" value="Genomic_DNA"/>
</dbReference>
<protein>
    <submittedName>
        <fullName evidence="3">Cell wall surface anchor family protein</fullName>
    </submittedName>
    <submittedName>
        <fullName evidence="2">Pectate lyase</fullName>
    </submittedName>
</protein>
<dbReference type="STRING" id="1212545.SARL_01850"/>
<evidence type="ECO:0000259" key="1">
    <source>
        <dbReference type="Pfam" id="PF12708"/>
    </source>
</evidence>
<keyword evidence="5" id="KW-1185">Reference proteome</keyword>
<organism evidence="3 4">
    <name type="scientific">Staphylococcus arlettae</name>
    <dbReference type="NCBI Taxonomy" id="29378"/>
    <lineage>
        <taxon>Bacteria</taxon>
        <taxon>Bacillati</taxon>
        <taxon>Bacillota</taxon>
        <taxon>Bacilli</taxon>
        <taxon>Bacillales</taxon>
        <taxon>Staphylococcaceae</taxon>
        <taxon>Staphylococcus</taxon>
    </lineage>
</organism>
<dbReference type="Gene3D" id="2.160.20.10">
    <property type="entry name" value="Single-stranded right-handed beta-helix, Pectin lyase-like"/>
    <property type="match status" value="1"/>
</dbReference>